<accession>A0AAN8ZZ57</accession>
<evidence type="ECO:0000313" key="1">
    <source>
        <dbReference type="EMBL" id="KAK7066250.1"/>
    </source>
</evidence>
<dbReference type="AlphaFoldDB" id="A0AAN8ZZ57"/>
<dbReference type="Proteomes" id="UP001381693">
    <property type="component" value="Unassembled WGS sequence"/>
</dbReference>
<comment type="caution">
    <text evidence="1">The sequence shown here is derived from an EMBL/GenBank/DDBJ whole genome shotgun (WGS) entry which is preliminary data.</text>
</comment>
<keyword evidence="2" id="KW-1185">Reference proteome</keyword>
<proteinExistence type="predicted"/>
<organism evidence="1 2">
    <name type="scientific">Halocaridina rubra</name>
    <name type="common">Hawaiian red shrimp</name>
    <dbReference type="NCBI Taxonomy" id="373956"/>
    <lineage>
        <taxon>Eukaryota</taxon>
        <taxon>Metazoa</taxon>
        <taxon>Ecdysozoa</taxon>
        <taxon>Arthropoda</taxon>
        <taxon>Crustacea</taxon>
        <taxon>Multicrustacea</taxon>
        <taxon>Malacostraca</taxon>
        <taxon>Eumalacostraca</taxon>
        <taxon>Eucarida</taxon>
        <taxon>Decapoda</taxon>
        <taxon>Pleocyemata</taxon>
        <taxon>Caridea</taxon>
        <taxon>Atyoidea</taxon>
        <taxon>Atyidae</taxon>
        <taxon>Halocaridina</taxon>
    </lineage>
</organism>
<gene>
    <name evidence="1" type="ORF">SK128_024947</name>
</gene>
<evidence type="ECO:0000313" key="2">
    <source>
        <dbReference type="Proteomes" id="UP001381693"/>
    </source>
</evidence>
<name>A0AAN8ZZ57_HALRR</name>
<protein>
    <submittedName>
        <fullName evidence="1">Uncharacterized protein</fullName>
    </submittedName>
</protein>
<sequence>MAGDGLVFPKELDLIMDAVQSSSLCNMTRVSNANTCGVRVENVINMAKTNHHVDVPLEIVPYDSVLAHPIPILRWSLVSGEVTSLCSHSGVAKSNLLVLGSDVDIVLAKVVAQRSATIHALPYWFLLRGDVIVDHLDIDVRYPGIPASSDASSRRSFEVSTRDLDSPCNQSLLMLEKFYSVTYGKPFCIKTTWRDGIFSAIVQNAEL</sequence>
<dbReference type="EMBL" id="JAXCGZ010019301">
    <property type="protein sequence ID" value="KAK7066250.1"/>
    <property type="molecule type" value="Genomic_DNA"/>
</dbReference>
<reference evidence="1 2" key="1">
    <citation type="submission" date="2023-11" db="EMBL/GenBank/DDBJ databases">
        <title>Halocaridina rubra genome assembly.</title>
        <authorList>
            <person name="Smith C."/>
        </authorList>
    </citation>
    <scope>NUCLEOTIDE SEQUENCE [LARGE SCALE GENOMIC DNA]</scope>
    <source>
        <strain evidence="1">EP-1</strain>
        <tissue evidence="1">Whole</tissue>
    </source>
</reference>